<reference evidence="5" key="2">
    <citation type="journal article" date="2019" name="IMA Fungus">
        <title>Genome sequencing and comparison of five Tilletia species to identify candidate genes for the detection of regulated species infecting wheat.</title>
        <authorList>
            <person name="Nguyen H.D.T."/>
            <person name="Sultana T."/>
            <person name="Kesanakurti P."/>
            <person name="Hambleton S."/>
        </authorList>
    </citation>
    <scope>NUCLEOTIDE SEQUENCE</scope>
    <source>
        <strain evidence="5">DAOMC 238032</strain>
    </source>
</reference>
<gene>
    <name evidence="5" type="ORF">A4X03_0g3191</name>
    <name evidence="4" type="ORF">JKIAZH3_G3662</name>
</gene>
<protein>
    <recommendedName>
        <fullName evidence="3">DUF1279 domain-containing protein</fullName>
    </recommendedName>
</protein>
<sequence length="320" mass="34092">MASMQMPLRRALTASVQRTATPAATFWRAPGPANRGVPIAKSLSSASFAQSRLASPRHSVYALSTPSFVSLYPASQRRWASTPSAPSSSAASVSASQQSQSNSGSGPEQDDSEGPPKGASWRERFRFMSRRYGRWALVVYMLASAVDFSVIFAFIHFLGAAHIKQLEARVRSYLGLSKHSEETEVEGAFHSLKGGVEGALKDGVDLSANNQEAARAAADLLQTGGSSTTADGLTAVDERAKQTVPSSSLPTWLQGTLGTEIILAYTIHKTLLLPFRIAATAAVLPKFVKLMVRMGWSKPNAVIQQTAKAAAQRAAARKSA</sequence>
<keyword evidence="2" id="KW-1133">Transmembrane helix</keyword>
<organism evidence="5 6">
    <name type="scientific">Tilletia caries</name>
    <name type="common">wheat bunt fungus</name>
    <dbReference type="NCBI Taxonomy" id="13290"/>
    <lineage>
        <taxon>Eukaryota</taxon>
        <taxon>Fungi</taxon>
        <taxon>Dikarya</taxon>
        <taxon>Basidiomycota</taxon>
        <taxon>Ustilaginomycotina</taxon>
        <taxon>Exobasidiomycetes</taxon>
        <taxon>Tilletiales</taxon>
        <taxon>Tilletiaceae</taxon>
        <taxon>Tilletia</taxon>
    </lineage>
</organism>
<name>A0A177V905_9BASI</name>
<reference evidence="4" key="3">
    <citation type="submission" date="2020-10" db="EMBL/GenBank/DDBJ databases">
        <authorList>
            <person name="Sedaghatjoo S."/>
        </authorList>
    </citation>
    <scope>NUCLEOTIDE SEQUENCE</scope>
    <source>
        <strain evidence="4">AZH3</strain>
    </source>
</reference>
<keyword evidence="2" id="KW-0472">Membrane</keyword>
<dbReference type="Pfam" id="PF06916">
    <property type="entry name" value="FAM210A-B_dom"/>
    <property type="match status" value="1"/>
</dbReference>
<dbReference type="EMBL" id="LWDD02000355">
    <property type="protein sequence ID" value="KAE8261508.1"/>
    <property type="molecule type" value="Genomic_DNA"/>
</dbReference>
<dbReference type="InterPro" id="IPR009688">
    <property type="entry name" value="FAM210A/B-like_dom"/>
</dbReference>
<dbReference type="GO" id="GO:0005739">
    <property type="term" value="C:mitochondrion"/>
    <property type="evidence" value="ECO:0007669"/>
    <property type="project" value="TreeGrafter"/>
</dbReference>
<accession>A0A177V905</accession>
<dbReference type="Proteomes" id="UP000077671">
    <property type="component" value="Unassembled WGS sequence"/>
</dbReference>
<feature type="domain" description="DUF1279" evidence="3">
    <location>
        <begin position="124"/>
        <end position="285"/>
    </location>
</feature>
<dbReference type="PANTHER" id="PTHR21377">
    <property type="entry name" value="PROTEIN FAM210B, MITOCHONDRIAL"/>
    <property type="match status" value="1"/>
</dbReference>
<dbReference type="PANTHER" id="PTHR21377:SF0">
    <property type="entry name" value="PROTEIN FAM210B, MITOCHONDRIAL"/>
    <property type="match status" value="1"/>
</dbReference>
<evidence type="ECO:0000313" key="5">
    <source>
        <dbReference type="EMBL" id="KAE8261508.1"/>
    </source>
</evidence>
<dbReference type="InterPro" id="IPR045866">
    <property type="entry name" value="FAM210A/B-like"/>
</dbReference>
<dbReference type="AlphaFoldDB" id="A0A177V905"/>
<evidence type="ECO:0000259" key="3">
    <source>
        <dbReference type="Pfam" id="PF06916"/>
    </source>
</evidence>
<feature type="compositionally biased region" description="Low complexity" evidence="1">
    <location>
        <begin position="83"/>
        <end position="107"/>
    </location>
</feature>
<dbReference type="EMBL" id="CAJHJG010000760">
    <property type="protein sequence ID" value="CAD6905486.1"/>
    <property type="molecule type" value="Genomic_DNA"/>
</dbReference>
<keyword evidence="7" id="KW-1185">Reference proteome</keyword>
<evidence type="ECO:0000313" key="4">
    <source>
        <dbReference type="EMBL" id="CAD6905486.1"/>
    </source>
</evidence>
<evidence type="ECO:0000256" key="1">
    <source>
        <dbReference type="SAM" id="MobiDB-lite"/>
    </source>
</evidence>
<dbReference type="Proteomes" id="UP000836402">
    <property type="component" value="Unassembled WGS sequence"/>
</dbReference>
<feature type="region of interest" description="Disordered" evidence="1">
    <location>
        <begin position="83"/>
        <end position="120"/>
    </location>
</feature>
<evidence type="ECO:0000256" key="2">
    <source>
        <dbReference type="SAM" id="Phobius"/>
    </source>
</evidence>
<evidence type="ECO:0000313" key="7">
    <source>
        <dbReference type="Proteomes" id="UP000836402"/>
    </source>
</evidence>
<reference evidence="5" key="1">
    <citation type="submission" date="2016-04" db="EMBL/GenBank/DDBJ databases">
        <authorList>
            <person name="Nguyen H.D."/>
            <person name="Kesanakurti P."/>
            <person name="Cullis J."/>
            <person name="Levesque C.A."/>
            <person name="Hambleton S."/>
        </authorList>
    </citation>
    <scope>NUCLEOTIDE SEQUENCE</scope>
    <source>
        <strain evidence="5">DAOMC 238032</strain>
    </source>
</reference>
<evidence type="ECO:0000313" key="6">
    <source>
        <dbReference type="Proteomes" id="UP000077671"/>
    </source>
</evidence>
<keyword evidence="2" id="KW-0812">Transmembrane</keyword>
<comment type="caution">
    <text evidence="5">The sequence shown here is derived from an EMBL/GenBank/DDBJ whole genome shotgun (WGS) entry which is preliminary data.</text>
</comment>
<proteinExistence type="predicted"/>
<feature type="transmembrane region" description="Helical" evidence="2">
    <location>
        <begin position="135"/>
        <end position="159"/>
    </location>
</feature>